<dbReference type="GO" id="GO:0032981">
    <property type="term" value="P:mitochondrial respiratory chain complex I assembly"/>
    <property type="evidence" value="ECO:0007669"/>
    <property type="project" value="TreeGrafter"/>
</dbReference>
<dbReference type="AlphaFoldDB" id="A0A9P8CKK4"/>
<dbReference type="PANTHER" id="PTHR32470:SF2">
    <property type="entry name" value="NADH DEHYDROGENASE [UBIQUINONE] 1 ALPHA SUBCOMPLEX ASSEMBLY FACTOR 2"/>
    <property type="match status" value="1"/>
</dbReference>
<evidence type="ECO:0000313" key="3">
    <source>
        <dbReference type="EMBL" id="KAG9248656.1"/>
    </source>
</evidence>
<name>A0A9P8CKK4_9HELO</name>
<evidence type="ECO:0000313" key="4">
    <source>
        <dbReference type="Proteomes" id="UP000887226"/>
    </source>
</evidence>
<sequence>MSSPKPLTPFRKAWLNWKALHLPWRNRFLIGLDLQGNTFWEFRDTLSSTQHRMRRIVHYPRETHYSDIRISPAWHQWLKHVREDAPTIQEQHMDLVRQRNLKVLAAQADARWAAKGSLLDGPGMMSGRVERGGDVLDGVTKAENKIPEKNDNNQEKGDPWKQARGGPSEEWQPKAWDANIPASQR</sequence>
<keyword evidence="4" id="KW-1185">Reference proteome</keyword>
<evidence type="ECO:0008006" key="5">
    <source>
        <dbReference type="Google" id="ProtNLM"/>
    </source>
</evidence>
<dbReference type="Proteomes" id="UP000887226">
    <property type="component" value="Unassembled WGS sequence"/>
</dbReference>
<reference evidence="3" key="1">
    <citation type="journal article" date="2021" name="IMA Fungus">
        <title>Genomic characterization of three marine fungi, including Emericellopsis atlantica sp. nov. with signatures of a generalist lifestyle and marine biomass degradation.</title>
        <authorList>
            <person name="Hagestad O.C."/>
            <person name="Hou L."/>
            <person name="Andersen J.H."/>
            <person name="Hansen E.H."/>
            <person name="Altermark B."/>
            <person name="Li C."/>
            <person name="Kuhnert E."/>
            <person name="Cox R.J."/>
            <person name="Crous P.W."/>
            <person name="Spatafora J.W."/>
            <person name="Lail K."/>
            <person name="Amirebrahimi M."/>
            <person name="Lipzen A."/>
            <person name="Pangilinan J."/>
            <person name="Andreopoulos W."/>
            <person name="Hayes R.D."/>
            <person name="Ng V."/>
            <person name="Grigoriev I.V."/>
            <person name="Jackson S.A."/>
            <person name="Sutton T.D.S."/>
            <person name="Dobson A.D.W."/>
            <person name="Rama T."/>
        </authorList>
    </citation>
    <scope>NUCLEOTIDE SEQUENCE</scope>
    <source>
        <strain evidence="3">TRa3180A</strain>
    </source>
</reference>
<dbReference type="Pfam" id="PF05071">
    <property type="entry name" value="NDUFA12"/>
    <property type="match status" value="1"/>
</dbReference>
<dbReference type="PANTHER" id="PTHR32470">
    <property type="entry name" value="ADH DEHYDROGENASE [UBIQUINONE] 1 ALPHA SUBCOMPLEX ASSEMBLY FACTOR 2"/>
    <property type="match status" value="1"/>
</dbReference>
<dbReference type="InterPro" id="IPR052618">
    <property type="entry name" value="ComplexI_NDUFA12"/>
</dbReference>
<comment type="similarity">
    <text evidence="1">Belongs to the complex I NDUFA12 subunit family.</text>
</comment>
<evidence type="ECO:0000256" key="1">
    <source>
        <dbReference type="ARBA" id="ARBA00007355"/>
    </source>
</evidence>
<dbReference type="OrthoDB" id="10255576at2759"/>
<dbReference type="EMBL" id="MU253745">
    <property type="protein sequence ID" value="KAG9248656.1"/>
    <property type="molecule type" value="Genomic_DNA"/>
</dbReference>
<gene>
    <name evidence="3" type="ORF">BJ878DRAFT_326387</name>
</gene>
<proteinExistence type="inferred from homology"/>
<comment type="caution">
    <text evidence="3">The sequence shown here is derived from an EMBL/GenBank/DDBJ whole genome shotgun (WGS) entry which is preliminary data.</text>
</comment>
<dbReference type="GO" id="GO:0005739">
    <property type="term" value="C:mitochondrion"/>
    <property type="evidence" value="ECO:0007669"/>
    <property type="project" value="TreeGrafter"/>
</dbReference>
<feature type="compositionally biased region" description="Basic and acidic residues" evidence="2">
    <location>
        <begin position="141"/>
        <end position="161"/>
    </location>
</feature>
<feature type="region of interest" description="Disordered" evidence="2">
    <location>
        <begin position="141"/>
        <end position="185"/>
    </location>
</feature>
<dbReference type="InterPro" id="IPR007763">
    <property type="entry name" value="NDUFA12"/>
</dbReference>
<accession>A0A9P8CKK4</accession>
<organism evidence="3 4">
    <name type="scientific">Calycina marina</name>
    <dbReference type="NCBI Taxonomy" id="1763456"/>
    <lineage>
        <taxon>Eukaryota</taxon>
        <taxon>Fungi</taxon>
        <taxon>Dikarya</taxon>
        <taxon>Ascomycota</taxon>
        <taxon>Pezizomycotina</taxon>
        <taxon>Leotiomycetes</taxon>
        <taxon>Helotiales</taxon>
        <taxon>Pezizellaceae</taxon>
        <taxon>Calycina</taxon>
    </lineage>
</organism>
<protein>
    <recommendedName>
        <fullName evidence="5">NADH dehydrogenase [ubiquinone] 1 alpha subcomplex subunit</fullName>
    </recommendedName>
</protein>
<dbReference type="GO" id="GO:0045271">
    <property type="term" value="C:respiratory chain complex I"/>
    <property type="evidence" value="ECO:0007669"/>
    <property type="project" value="InterPro"/>
</dbReference>
<evidence type="ECO:0000256" key="2">
    <source>
        <dbReference type="SAM" id="MobiDB-lite"/>
    </source>
</evidence>